<evidence type="ECO:0000256" key="2">
    <source>
        <dbReference type="ARBA" id="ARBA00022777"/>
    </source>
</evidence>
<dbReference type="PANTHER" id="PTHR47690:SF1">
    <property type="entry name" value="GLUCOKINASE"/>
    <property type="match status" value="1"/>
</dbReference>
<evidence type="ECO:0000256" key="3">
    <source>
        <dbReference type="HAMAP-Rule" id="MF_00524"/>
    </source>
</evidence>
<organism evidence="5 6">
    <name type="scientific">Notoacmeibacter marinus</name>
    <dbReference type="NCBI Taxonomy" id="1876515"/>
    <lineage>
        <taxon>Bacteria</taxon>
        <taxon>Pseudomonadati</taxon>
        <taxon>Pseudomonadota</taxon>
        <taxon>Alphaproteobacteria</taxon>
        <taxon>Hyphomicrobiales</taxon>
        <taxon>Notoacmeibacteraceae</taxon>
        <taxon>Notoacmeibacter</taxon>
    </lineage>
</organism>
<keyword evidence="3" id="KW-0067">ATP-binding</keyword>
<dbReference type="GO" id="GO:0006096">
    <property type="term" value="P:glycolytic process"/>
    <property type="evidence" value="ECO:0007669"/>
    <property type="project" value="UniProtKB-UniRule"/>
</dbReference>
<dbReference type="HAMAP" id="MF_00524">
    <property type="entry name" value="Glucokinase"/>
    <property type="match status" value="1"/>
</dbReference>
<dbReference type="Pfam" id="PF02685">
    <property type="entry name" value="Glucokinase"/>
    <property type="match status" value="1"/>
</dbReference>
<dbReference type="SUPFAM" id="SSF53067">
    <property type="entry name" value="Actin-like ATPase domain"/>
    <property type="match status" value="1"/>
</dbReference>
<comment type="caution">
    <text evidence="5">The sequence shown here is derived from an EMBL/GenBank/DDBJ whole genome shotgun (WGS) entry which is preliminary data.</text>
</comment>
<gene>
    <name evidence="3" type="primary">glk</name>
    <name evidence="5" type="ORF">B7H23_01850</name>
</gene>
<feature type="binding site" evidence="3">
    <location>
        <begin position="13"/>
        <end position="18"/>
    </location>
    <ligand>
        <name>ATP</name>
        <dbReference type="ChEBI" id="CHEBI:30616"/>
    </ligand>
</feature>
<evidence type="ECO:0000256" key="1">
    <source>
        <dbReference type="ARBA" id="ARBA00022679"/>
    </source>
</evidence>
<dbReference type="GO" id="GO:0005829">
    <property type="term" value="C:cytosol"/>
    <property type="evidence" value="ECO:0007669"/>
    <property type="project" value="TreeGrafter"/>
</dbReference>
<keyword evidence="3" id="KW-0547">Nucleotide-binding</keyword>
<dbReference type="AlphaFoldDB" id="A0A231V3V3"/>
<dbReference type="GO" id="GO:0004340">
    <property type="term" value="F:glucokinase activity"/>
    <property type="evidence" value="ECO:0007669"/>
    <property type="project" value="UniProtKB-UniRule"/>
</dbReference>
<evidence type="ECO:0000313" key="5">
    <source>
        <dbReference type="EMBL" id="OXT02863.1"/>
    </source>
</evidence>
<dbReference type="EMBL" id="NBYO01000001">
    <property type="protein sequence ID" value="OXT02863.1"/>
    <property type="molecule type" value="Genomic_DNA"/>
</dbReference>
<accession>A0A231V3V3</accession>
<keyword evidence="2 3" id="KW-0418">Kinase</keyword>
<keyword evidence="1 3" id="KW-0808">Transferase</keyword>
<keyword evidence="3" id="KW-0963">Cytoplasm</keyword>
<dbReference type="GO" id="GO:0005536">
    <property type="term" value="F:D-glucose binding"/>
    <property type="evidence" value="ECO:0007669"/>
    <property type="project" value="InterPro"/>
</dbReference>
<protein>
    <recommendedName>
        <fullName evidence="3">Glucokinase</fullName>
        <ecNumber evidence="3">2.7.1.2</ecNumber>
    </recommendedName>
    <alternativeName>
        <fullName evidence="3">Glucose kinase</fullName>
    </alternativeName>
</protein>
<sequence length="340" mass="35456">MAGEALPFPVIVGDVGGTNARFAIVPSATEPFIRLPAQRTAAFDSIEEALIAALEGWEGAPPASALFAVAGPVLGHRIPLTNCPWVIDVQTVMARLDLSVIMAVNDFEGQALAAAALPDDAWTTLRQGSPVVGAPRIVLGPGTGLGVGGLLDLPNLWVPVPGEGGHVDLGPRTEDDLALWPYLHQQVGSRVSGESVLCGRGLLTLYRAMAARRGETPLHATPEAVTDAAGAGDDPLAVQTIRHFVTYLGRVAGDLALIYGARGGAYITGGIAPAILPFLQGSDFARSFDDKAPHSAWLSLIPIHVVAHASPAIAGLAAYAAEPQHYAVSRSERCWMRDGL</sequence>
<evidence type="ECO:0000313" key="6">
    <source>
        <dbReference type="Proteomes" id="UP000215405"/>
    </source>
</evidence>
<reference evidence="6" key="1">
    <citation type="journal article" date="2017" name="Int. J. Syst. Evol. Microbiol.">
        <title>Notoacmeibacter marinus gen. nov., sp. nov., isolated from the gut of a limpet and proposal of Notoacmeibacteraceae fam. nov. in the order Rhizobiales of the class Alphaproteobacteria.</title>
        <authorList>
            <person name="Huang Z."/>
            <person name="Guo F."/>
            <person name="Lai Q."/>
        </authorList>
    </citation>
    <scope>NUCLEOTIDE SEQUENCE [LARGE SCALE GENOMIC DNA]</scope>
    <source>
        <strain evidence="6">XMTR2A4</strain>
    </source>
</reference>
<evidence type="ECO:0000256" key="4">
    <source>
        <dbReference type="RuleBase" id="RU004046"/>
    </source>
</evidence>
<dbReference type="CDD" id="cd24008">
    <property type="entry name" value="ASKHA_NBD_GLK"/>
    <property type="match status" value="1"/>
</dbReference>
<proteinExistence type="inferred from homology"/>
<keyword evidence="3" id="KW-0324">Glycolysis</keyword>
<name>A0A231V3V3_9HYPH</name>
<dbReference type="InterPro" id="IPR003836">
    <property type="entry name" value="Glucokinase"/>
</dbReference>
<comment type="subcellular location">
    <subcellularLocation>
        <location evidence="3">Cytoplasm</location>
    </subcellularLocation>
</comment>
<dbReference type="EC" id="2.7.1.2" evidence="3"/>
<dbReference type="PANTHER" id="PTHR47690">
    <property type="entry name" value="GLUCOKINASE"/>
    <property type="match status" value="1"/>
</dbReference>
<dbReference type="Gene3D" id="3.40.367.20">
    <property type="match status" value="1"/>
</dbReference>
<comment type="similarity">
    <text evidence="3 4">Belongs to the bacterial glucokinase family.</text>
</comment>
<dbReference type="OrthoDB" id="9800595at2"/>
<comment type="catalytic activity">
    <reaction evidence="3">
        <text>D-glucose + ATP = D-glucose 6-phosphate + ADP + H(+)</text>
        <dbReference type="Rhea" id="RHEA:17825"/>
        <dbReference type="ChEBI" id="CHEBI:4167"/>
        <dbReference type="ChEBI" id="CHEBI:15378"/>
        <dbReference type="ChEBI" id="CHEBI:30616"/>
        <dbReference type="ChEBI" id="CHEBI:61548"/>
        <dbReference type="ChEBI" id="CHEBI:456216"/>
        <dbReference type="EC" id="2.7.1.2"/>
    </reaction>
</comment>
<dbReference type="Gene3D" id="3.30.420.40">
    <property type="match status" value="1"/>
</dbReference>
<dbReference type="GO" id="GO:0005524">
    <property type="term" value="F:ATP binding"/>
    <property type="evidence" value="ECO:0007669"/>
    <property type="project" value="UniProtKB-UniRule"/>
</dbReference>
<dbReference type="Proteomes" id="UP000215405">
    <property type="component" value="Unassembled WGS sequence"/>
</dbReference>
<keyword evidence="6" id="KW-1185">Reference proteome</keyword>
<dbReference type="InterPro" id="IPR050201">
    <property type="entry name" value="Bacterial_glucokinase"/>
</dbReference>
<dbReference type="InterPro" id="IPR043129">
    <property type="entry name" value="ATPase_NBD"/>
</dbReference>